<accession>A0AAV7VSL6</accession>
<reference evidence="2" key="1">
    <citation type="journal article" date="2022" name="bioRxiv">
        <title>Sequencing and chromosome-scale assembly of the giantPleurodeles waltlgenome.</title>
        <authorList>
            <person name="Brown T."/>
            <person name="Elewa A."/>
            <person name="Iarovenko S."/>
            <person name="Subramanian E."/>
            <person name="Araus A.J."/>
            <person name="Petzold A."/>
            <person name="Susuki M."/>
            <person name="Suzuki K.-i.T."/>
            <person name="Hayashi T."/>
            <person name="Toyoda A."/>
            <person name="Oliveira C."/>
            <person name="Osipova E."/>
            <person name="Leigh N.D."/>
            <person name="Simon A."/>
            <person name="Yun M.H."/>
        </authorList>
    </citation>
    <scope>NUCLEOTIDE SEQUENCE</scope>
    <source>
        <strain evidence="2">20211129_DDA</strain>
        <tissue evidence="2">Liver</tissue>
    </source>
</reference>
<keyword evidence="3" id="KW-1185">Reference proteome</keyword>
<dbReference type="Proteomes" id="UP001066276">
    <property type="component" value="Chromosome 2_1"/>
</dbReference>
<comment type="caution">
    <text evidence="2">The sequence shown here is derived from an EMBL/GenBank/DDBJ whole genome shotgun (WGS) entry which is preliminary data.</text>
</comment>
<evidence type="ECO:0000313" key="2">
    <source>
        <dbReference type="EMBL" id="KAJ1203622.1"/>
    </source>
</evidence>
<gene>
    <name evidence="2" type="ORF">NDU88_007406</name>
</gene>
<dbReference type="EMBL" id="JANPWB010000003">
    <property type="protein sequence ID" value="KAJ1203622.1"/>
    <property type="molecule type" value="Genomic_DNA"/>
</dbReference>
<sequence>MGFQVRKESAKKTGVGDGKQGFVRIDSGTKQGRQGQRKEAVREEVRRKQEGTKEHRRKQAMAQQEI</sequence>
<protein>
    <submittedName>
        <fullName evidence="2">Uncharacterized protein</fullName>
    </submittedName>
</protein>
<proteinExistence type="predicted"/>
<evidence type="ECO:0000256" key="1">
    <source>
        <dbReference type="SAM" id="MobiDB-lite"/>
    </source>
</evidence>
<feature type="compositionally biased region" description="Basic and acidic residues" evidence="1">
    <location>
        <begin position="1"/>
        <end position="11"/>
    </location>
</feature>
<name>A0AAV7VSL6_PLEWA</name>
<dbReference type="AlphaFoldDB" id="A0AAV7VSL6"/>
<feature type="region of interest" description="Disordered" evidence="1">
    <location>
        <begin position="1"/>
        <end position="66"/>
    </location>
</feature>
<organism evidence="2 3">
    <name type="scientific">Pleurodeles waltl</name>
    <name type="common">Iberian ribbed newt</name>
    <dbReference type="NCBI Taxonomy" id="8319"/>
    <lineage>
        <taxon>Eukaryota</taxon>
        <taxon>Metazoa</taxon>
        <taxon>Chordata</taxon>
        <taxon>Craniata</taxon>
        <taxon>Vertebrata</taxon>
        <taxon>Euteleostomi</taxon>
        <taxon>Amphibia</taxon>
        <taxon>Batrachia</taxon>
        <taxon>Caudata</taxon>
        <taxon>Salamandroidea</taxon>
        <taxon>Salamandridae</taxon>
        <taxon>Pleurodelinae</taxon>
        <taxon>Pleurodeles</taxon>
    </lineage>
</organism>
<evidence type="ECO:0000313" key="3">
    <source>
        <dbReference type="Proteomes" id="UP001066276"/>
    </source>
</evidence>
<feature type="compositionally biased region" description="Basic and acidic residues" evidence="1">
    <location>
        <begin position="36"/>
        <end position="53"/>
    </location>
</feature>